<reference evidence="2 4" key="2">
    <citation type="submission" date="2018-08" db="EMBL/GenBank/DDBJ databases">
        <title>Genome Sequences of Legionella pneumophila subsp. pneumophila Isolates, Recovered from a Drinking Water System in a Large Builging.</title>
        <authorList>
            <person name="Gomez-Alvarez V."/>
            <person name="Boczek L."/>
            <person name="King D."/>
            <person name="Pemberton A."/>
            <person name="Pfaller S."/>
            <person name="Rodgers M."/>
            <person name="Santodomingo J."/>
            <person name="Revetta R."/>
        </authorList>
    </citation>
    <scope>NUCLEOTIDE SEQUENCE [LARGE SCALE GENOMIC DNA]</scope>
    <source>
        <strain evidence="2 4">L01C.1</strain>
    </source>
</reference>
<dbReference type="Proteomes" id="UP000277145">
    <property type="component" value="Unassembled WGS sequence"/>
</dbReference>
<dbReference type="RefSeq" id="WP_014842399.1">
    <property type="nucleotide sequence ID" value="NC_018139.1"/>
</dbReference>
<dbReference type="Proteomes" id="UP000010102">
    <property type="component" value="Chromosome"/>
</dbReference>
<gene>
    <name evidence="2" type="ORF">D1H98_07835</name>
    <name evidence="1" type="ORF">LPO_2545</name>
</gene>
<sequence length="448" mass="51611">MFTTIDNNEGVVQTYWTEVRNKFEKADPYLSKLIDNVSPDKLPIYLLYFPYGMLKGDTKSSYMPLLDGGYIKLSDTGVDKKIVNDLGYGMYSSPLGMVLDKFIEYFIEFDDKVFTYYISGPGTIFNTGMLLKNKNSRNYSPNGVLKATAGARTAFMLPSINSHNGINKLSKLVNQDLTTPRNHNDHFELFKAINQHDNSNWKVCLAYFSEKWVKHLLTDPAWVEIKNYMLEAKNKNDSFSVNSAYYDIFYSKAQKDRNLRTSSPYLTNTAIHLIKIALGEHPGYVPATTANFLPIESIQKFISESFQLKRTPTIMVPHSLVYEKEKEPVYYSLQNPTTPHFLTKKNEKVTANQEIDIIYRILNKFIEEMSKQDSLLAGTVFSDISDHIRFNYFHNYPPKDSNLINNSRQLSKLDPRFNFSSYKNGESEFCFEGQFLRGCIQIQPNVKE</sequence>
<protein>
    <submittedName>
        <fullName evidence="2">Uncharacterized protein</fullName>
    </submittedName>
</protein>
<evidence type="ECO:0000313" key="4">
    <source>
        <dbReference type="Proteomes" id="UP000277145"/>
    </source>
</evidence>
<dbReference type="EMBL" id="FQ958210">
    <property type="protein sequence ID" value="CCD06507.1"/>
    <property type="molecule type" value="Genomic_DNA"/>
</dbReference>
<dbReference type="EMBL" id="QWDR01000001">
    <property type="protein sequence ID" value="RJY34677.1"/>
    <property type="molecule type" value="Genomic_DNA"/>
</dbReference>
<evidence type="ECO:0000313" key="2">
    <source>
        <dbReference type="EMBL" id="RJY34677.1"/>
    </source>
</evidence>
<dbReference type="AlphaFoldDB" id="A0A3A6UN35"/>
<accession>A0A3A6UN35</accession>
<organism evidence="2 4">
    <name type="scientific">Legionella pneumophila subsp. pneumophila</name>
    <dbReference type="NCBI Taxonomy" id="91891"/>
    <lineage>
        <taxon>Bacteria</taxon>
        <taxon>Pseudomonadati</taxon>
        <taxon>Pseudomonadota</taxon>
        <taxon>Gammaproteobacteria</taxon>
        <taxon>Legionellales</taxon>
        <taxon>Legionellaceae</taxon>
        <taxon>Legionella</taxon>
    </lineage>
</organism>
<reference evidence="1 3" key="1">
    <citation type="submission" date="2011-07" db="EMBL/GenBank/DDBJ databases">
        <authorList>
            <person name="Genoscope - CEA"/>
        </authorList>
    </citation>
    <scope>NUCLEOTIDE SEQUENCE [LARGE SCALE GENOMIC DNA]</scope>
    <source>
        <strain evidence="1">Lorraine</strain>
        <strain evidence="3">lorraine</strain>
    </source>
</reference>
<evidence type="ECO:0000313" key="1">
    <source>
        <dbReference type="EMBL" id="CCD06507.1"/>
    </source>
</evidence>
<name>A0A3A6UN35_LEGPN</name>
<dbReference type="KEGG" id="lpo:LPO_2545"/>
<evidence type="ECO:0000313" key="3">
    <source>
        <dbReference type="Proteomes" id="UP000010102"/>
    </source>
</evidence>
<proteinExistence type="predicted"/>